<dbReference type="EMBL" id="CP090040">
    <property type="protein sequence ID" value="UPL02921.1"/>
    <property type="molecule type" value="Genomic_DNA"/>
</dbReference>
<gene>
    <name evidence="1" type="ORF">LCI18_013855</name>
</gene>
<reference evidence="1" key="1">
    <citation type="submission" date="2021-11" db="EMBL/GenBank/DDBJ databases">
        <title>Fusarium solani-melongenae Genome sequencing and assembly.</title>
        <authorList>
            <person name="Xie S."/>
            <person name="Huang L."/>
            <person name="Zhang X."/>
        </authorList>
    </citation>
    <scope>NUCLEOTIDE SEQUENCE</scope>
    <source>
        <strain evidence="1">CRI 24-3</strain>
    </source>
</reference>
<organism evidence="1 2">
    <name type="scientific">Fusarium solani subsp. cucurbitae</name>
    <name type="common">Neocosmosporum cucurbitae</name>
    <dbReference type="NCBI Taxonomy" id="2747967"/>
    <lineage>
        <taxon>Eukaryota</taxon>
        <taxon>Fungi</taxon>
        <taxon>Dikarya</taxon>
        <taxon>Ascomycota</taxon>
        <taxon>Pezizomycotina</taxon>
        <taxon>Sordariomycetes</taxon>
        <taxon>Hypocreomycetidae</taxon>
        <taxon>Hypocreales</taxon>
        <taxon>Nectriaceae</taxon>
        <taxon>Fusarium</taxon>
        <taxon>Fusarium solani species complex</taxon>
    </lineage>
</organism>
<sequence length="274" mass="30417">MAAVGPNRRLLRIAVLRCFTVPPSIAKKRGQFDSLFASWLKTAVEARNSKQPADCLVDVEISGFDVVNTAEFPTSLDDLDGIIITGSTASASDDEIWIQRLSAFLRDVYETKPAVKIFGGCFGHQLVCQTLLGRHGVHVGKNPQGWEIGVHKIHLTPEFIAHFPEQLKDMEMSFQFLHQDVVSRDGPLPEGWIDMGRSELCQSQGVLNPGRVLTYQGHPEFDQFINKGSTLSLVESGEVDENKKHSVLSLIDREDTRILAGEVVIEFFLSSRKG</sequence>
<accession>A0ACD3ZNW5</accession>
<name>A0ACD3ZNW5_FUSSC</name>
<proteinExistence type="predicted"/>
<evidence type="ECO:0000313" key="2">
    <source>
        <dbReference type="Proteomes" id="UP000830768"/>
    </source>
</evidence>
<dbReference type="Proteomes" id="UP000830768">
    <property type="component" value="Chromosome 12"/>
</dbReference>
<keyword evidence="2" id="KW-1185">Reference proteome</keyword>
<evidence type="ECO:0000313" key="1">
    <source>
        <dbReference type="EMBL" id="UPL02921.1"/>
    </source>
</evidence>
<protein>
    <submittedName>
        <fullName evidence="1">Uncharacterized protein</fullName>
    </submittedName>
</protein>